<accession>A0A4C1XXC5</accession>
<proteinExistence type="predicted"/>
<sequence length="134" mass="16047">MGDFCPVSRKDRRKNSDAREGFGLKEDVVTRVERGMLRWFGHRERMNERRLTKQIYRANVSDGKVPARRVVMRARGPRRPPARVKCKYNLELYIFSHPDTTYHVASKFLRIMGPISERFFVVQRLARRRRHACW</sequence>
<gene>
    <name evidence="1" type="ORF">EVAR_59512_1</name>
</gene>
<keyword evidence="2" id="KW-1185">Reference proteome</keyword>
<name>A0A4C1XXC5_EUMVA</name>
<dbReference type="EMBL" id="BGZK01000968">
    <property type="protein sequence ID" value="GBP66815.1"/>
    <property type="molecule type" value="Genomic_DNA"/>
</dbReference>
<dbReference type="OrthoDB" id="550012at2759"/>
<reference evidence="1 2" key="1">
    <citation type="journal article" date="2019" name="Commun. Biol.">
        <title>The bagworm genome reveals a unique fibroin gene that provides high tensile strength.</title>
        <authorList>
            <person name="Kono N."/>
            <person name="Nakamura H."/>
            <person name="Ohtoshi R."/>
            <person name="Tomita M."/>
            <person name="Numata K."/>
            <person name="Arakawa K."/>
        </authorList>
    </citation>
    <scope>NUCLEOTIDE SEQUENCE [LARGE SCALE GENOMIC DNA]</scope>
</reference>
<comment type="caution">
    <text evidence="1">The sequence shown here is derived from an EMBL/GenBank/DDBJ whole genome shotgun (WGS) entry which is preliminary data.</text>
</comment>
<protein>
    <submittedName>
        <fullName evidence="1">Uncharacterized protein</fullName>
    </submittedName>
</protein>
<dbReference type="Proteomes" id="UP000299102">
    <property type="component" value="Unassembled WGS sequence"/>
</dbReference>
<dbReference type="AlphaFoldDB" id="A0A4C1XXC5"/>
<evidence type="ECO:0000313" key="1">
    <source>
        <dbReference type="EMBL" id="GBP66815.1"/>
    </source>
</evidence>
<evidence type="ECO:0000313" key="2">
    <source>
        <dbReference type="Proteomes" id="UP000299102"/>
    </source>
</evidence>
<organism evidence="1 2">
    <name type="scientific">Eumeta variegata</name>
    <name type="common">Bagworm moth</name>
    <name type="synonym">Eumeta japonica</name>
    <dbReference type="NCBI Taxonomy" id="151549"/>
    <lineage>
        <taxon>Eukaryota</taxon>
        <taxon>Metazoa</taxon>
        <taxon>Ecdysozoa</taxon>
        <taxon>Arthropoda</taxon>
        <taxon>Hexapoda</taxon>
        <taxon>Insecta</taxon>
        <taxon>Pterygota</taxon>
        <taxon>Neoptera</taxon>
        <taxon>Endopterygota</taxon>
        <taxon>Lepidoptera</taxon>
        <taxon>Glossata</taxon>
        <taxon>Ditrysia</taxon>
        <taxon>Tineoidea</taxon>
        <taxon>Psychidae</taxon>
        <taxon>Oiketicinae</taxon>
        <taxon>Eumeta</taxon>
    </lineage>
</organism>